<evidence type="ECO:0000256" key="3">
    <source>
        <dbReference type="ARBA" id="ARBA00023163"/>
    </source>
</evidence>
<evidence type="ECO:0000256" key="1">
    <source>
        <dbReference type="ARBA" id="ARBA00023015"/>
    </source>
</evidence>
<dbReference type="InterPro" id="IPR018060">
    <property type="entry name" value="HTH_AraC"/>
</dbReference>
<dbReference type="SUPFAM" id="SSF46689">
    <property type="entry name" value="Homeodomain-like"/>
    <property type="match status" value="2"/>
</dbReference>
<evidence type="ECO:0000256" key="2">
    <source>
        <dbReference type="ARBA" id="ARBA00023125"/>
    </source>
</evidence>
<dbReference type="PANTHER" id="PTHR46796">
    <property type="entry name" value="HTH-TYPE TRANSCRIPTIONAL ACTIVATOR RHAS-RELATED"/>
    <property type="match status" value="1"/>
</dbReference>
<accession>A0A5D9C561</accession>
<feature type="domain" description="HTH araC/xylS-type" evidence="4">
    <location>
        <begin position="203"/>
        <end position="303"/>
    </location>
</feature>
<dbReference type="SMART" id="SM00342">
    <property type="entry name" value="HTH_ARAC"/>
    <property type="match status" value="1"/>
</dbReference>
<name>A0A5D9C561_9SPHN</name>
<dbReference type="InterPro" id="IPR018062">
    <property type="entry name" value="HTH_AraC-typ_CS"/>
</dbReference>
<dbReference type="Pfam" id="PF12833">
    <property type="entry name" value="HTH_18"/>
    <property type="match status" value="1"/>
</dbReference>
<dbReference type="InterPro" id="IPR009057">
    <property type="entry name" value="Homeodomain-like_sf"/>
</dbReference>
<keyword evidence="2" id="KW-0238">DNA-binding</keyword>
<comment type="caution">
    <text evidence="5">The sequence shown here is derived from an EMBL/GenBank/DDBJ whole genome shotgun (WGS) entry which is preliminary data.</text>
</comment>
<dbReference type="PRINTS" id="PR00032">
    <property type="entry name" value="HTHARAC"/>
</dbReference>
<dbReference type="InterPro" id="IPR050204">
    <property type="entry name" value="AraC_XylS_family_regulators"/>
</dbReference>
<reference evidence="5 6" key="1">
    <citation type="submission" date="2019-08" db="EMBL/GenBank/DDBJ databases">
        <authorList>
            <person name="Wang G."/>
            <person name="Xu Z."/>
        </authorList>
    </citation>
    <scope>NUCLEOTIDE SEQUENCE [LARGE SCALE GENOMIC DNA]</scope>
    <source>
        <strain evidence="5 6">ZX</strain>
    </source>
</reference>
<evidence type="ECO:0000313" key="5">
    <source>
        <dbReference type="EMBL" id="TZG25181.1"/>
    </source>
</evidence>
<dbReference type="Proteomes" id="UP000322077">
    <property type="component" value="Unassembled WGS sequence"/>
</dbReference>
<gene>
    <name evidence="5" type="ORF">FYJ91_18195</name>
</gene>
<dbReference type="Gene3D" id="1.10.10.60">
    <property type="entry name" value="Homeodomain-like"/>
    <property type="match status" value="1"/>
</dbReference>
<evidence type="ECO:0000259" key="4">
    <source>
        <dbReference type="PROSITE" id="PS01124"/>
    </source>
</evidence>
<dbReference type="InterPro" id="IPR020449">
    <property type="entry name" value="Tscrpt_reg_AraC-type_HTH"/>
</dbReference>
<keyword evidence="3" id="KW-0804">Transcription</keyword>
<dbReference type="PROSITE" id="PS00041">
    <property type="entry name" value="HTH_ARAC_FAMILY_1"/>
    <property type="match status" value="1"/>
</dbReference>
<dbReference type="GO" id="GO:0043565">
    <property type="term" value="F:sequence-specific DNA binding"/>
    <property type="evidence" value="ECO:0007669"/>
    <property type="project" value="InterPro"/>
</dbReference>
<dbReference type="AlphaFoldDB" id="A0A5D9C561"/>
<protein>
    <submittedName>
        <fullName evidence="5">Helix-turn-helix domain-containing protein</fullName>
    </submittedName>
</protein>
<sequence length="312" mass="35319">MARTRYAKRWKRRRFDPGAAKVHNPGSDMAQTQAYHEAEDYSVKVTRFSTEQPVSSVIRTPDNHLVLFLPLSRIDPGQARCPEFGMTDYVQGGSIRFRPAAVTYEWRNLYGHTRVLIHGFSNDRMHQAVERDFEWTEEQLQRGLDLAGSRLTPLMLHMLDEVTEPGLGSPAVTDALSTVMIYELCRYLLKERLPAEATGGLSSRQLGLIRDRLEDNPAVALEELAQLCGMGTRNLQRLFKASTGESVSSYARRLQISRARAFLDGTDLPLKEVAFRLGFTHTSSFNAAFRKSTSQTPADYRRRTRKGYTALS</sequence>
<dbReference type="EMBL" id="VTOU01000004">
    <property type="protein sequence ID" value="TZG25181.1"/>
    <property type="molecule type" value="Genomic_DNA"/>
</dbReference>
<keyword evidence="6" id="KW-1185">Reference proteome</keyword>
<dbReference type="PROSITE" id="PS01124">
    <property type="entry name" value="HTH_ARAC_FAMILY_2"/>
    <property type="match status" value="1"/>
</dbReference>
<proteinExistence type="predicted"/>
<organism evidence="5 6">
    <name type="scientific">Sphingomonas montanisoli</name>
    <dbReference type="NCBI Taxonomy" id="2606412"/>
    <lineage>
        <taxon>Bacteria</taxon>
        <taxon>Pseudomonadati</taxon>
        <taxon>Pseudomonadota</taxon>
        <taxon>Alphaproteobacteria</taxon>
        <taxon>Sphingomonadales</taxon>
        <taxon>Sphingomonadaceae</taxon>
        <taxon>Sphingomonas</taxon>
    </lineage>
</organism>
<keyword evidence="1" id="KW-0805">Transcription regulation</keyword>
<evidence type="ECO:0000313" key="6">
    <source>
        <dbReference type="Proteomes" id="UP000322077"/>
    </source>
</evidence>
<dbReference type="GO" id="GO:0003700">
    <property type="term" value="F:DNA-binding transcription factor activity"/>
    <property type="evidence" value="ECO:0007669"/>
    <property type="project" value="InterPro"/>
</dbReference>